<dbReference type="SUPFAM" id="SSF52047">
    <property type="entry name" value="RNI-like"/>
    <property type="match status" value="1"/>
</dbReference>
<dbReference type="Proteomes" id="UP000037510">
    <property type="component" value="Unassembled WGS sequence"/>
</dbReference>
<dbReference type="AlphaFoldDB" id="A0A0L7LLI5"/>
<evidence type="ECO:0000256" key="1">
    <source>
        <dbReference type="ARBA" id="ARBA00022786"/>
    </source>
</evidence>
<dbReference type="InterPro" id="IPR050648">
    <property type="entry name" value="F-box_LRR-repeat"/>
</dbReference>
<name>A0A0L7LLI5_OPEBR</name>
<protein>
    <submittedName>
        <fullName evidence="3">Putative f-box protein</fullName>
    </submittedName>
</protein>
<dbReference type="InterPro" id="IPR001611">
    <property type="entry name" value="Leu-rich_rpt"/>
</dbReference>
<organism evidence="3 4">
    <name type="scientific">Operophtera brumata</name>
    <name type="common">Winter moth</name>
    <name type="synonym">Phalaena brumata</name>
    <dbReference type="NCBI Taxonomy" id="104452"/>
    <lineage>
        <taxon>Eukaryota</taxon>
        <taxon>Metazoa</taxon>
        <taxon>Ecdysozoa</taxon>
        <taxon>Arthropoda</taxon>
        <taxon>Hexapoda</taxon>
        <taxon>Insecta</taxon>
        <taxon>Pterygota</taxon>
        <taxon>Neoptera</taxon>
        <taxon>Endopterygota</taxon>
        <taxon>Lepidoptera</taxon>
        <taxon>Glossata</taxon>
        <taxon>Ditrysia</taxon>
        <taxon>Geometroidea</taxon>
        <taxon>Geometridae</taxon>
        <taxon>Larentiinae</taxon>
        <taxon>Operophtera</taxon>
    </lineage>
</organism>
<dbReference type="Gene3D" id="3.80.10.10">
    <property type="entry name" value="Ribonuclease Inhibitor"/>
    <property type="match status" value="3"/>
</dbReference>
<dbReference type="EMBL" id="JTDY01000690">
    <property type="protein sequence ID" value="KOB76204.1"/>
    <property type="molecule type" value="Genomic_DNA"/>
</dbReference>
<dbReference type="Pfam" id="PF25372">
    <property type="entry name" value="DUF7885"/>
    <property type="match status" value="1"/>
</dbReference>
<sequence>MAHSGRSKFESCPNIEDLNLNKCKKITDQTCQALGRRCSKLQRINVDSCPSITDISLKALSDGCPAITDESIVRLGPKMRRLCLSGCARLSDASLLALAARCPDLQTLQLAQCAQLTDIGFQALARSCRLLERMDLEECVLISDTTLVHLAMGCPRLEKLLITDYGIRQLSLSPCAAEHLTVLGLDNCPLVTDGALEHLTSCHNLQLIELYDCQMVSRNAIRKLRVHAYFAPVTPPAGGAARTRYCRCCNIL</sequence>
<evidence type="ECO:0000259" key="2">
    <source>
        <dbReference type="Pfam" id="PF25372"/>
    </source>
</evidence>
<dbReference type="InterPro" id="IPR057207">
    <property type="entry name" value="FBXL15_LRR"/>
</dbReference>
<evidence type="ECO:0000313" key="4">
    <source>
        <dbReference type="Proteomes" id="UP000037510"/>
    </source>
</evidence>
<keyword evidence="1" id="KW-0833">Ubl conjugation pathway</keyword>
<reference evidence="3 4" key="1">
    <citation type="journal article" date="2015" name="Genome Biol. Evol.">
        <title>The genome of winter moth (Operophtera brumata) provides a genomic perspective on sexual dimorphism and phenology.</title>
        <authorList>
            <person name="Derks M.F."/>
            <person name="Smit S."/>
            <person name="Salis L."/>
            <person name="Schijlen E."/>
            <person name="Bossers A."/>
            <person name="Mateman C."/>
            <person name="Pijl A.S."/>
            <person name="de Ridder D."/>
            <person name="Groenen M.A."/>
            <person name="Visser M.E."/>
            <person name="Megens H.J."/>
        </authorList>
    </citation>
    <scope>NUCLEOTIDE SEQUENCE [LARGE SCALE GENOMIC DNA]</scope>
    <source>
        <strain evidence="3">WM2013NL</strain>
        <tissue evidence="3">Head and thorax</tissue>
    </source>
</reference>
<dbReference type="Pfam" id="PF13516">
    <property type="entry name" value="LRR_6"/>
    <property type="match status" value="1"/>
</dbReference>
<dbReference type="InterPro" id="IPR032675">
    <property type="entry name" value="LRR_dom_sf"/>
</dbReference>
<evidence type="ECO:0000313" key="3">
    <source>
        <dbReference type="EMBL" id="KOB76204.1"/>
    </source>
</evidence>
<proteinExistence type="predicted"/>
<dbReference type="PANTHER" id="PTHR13382">
    <property type="entry name" value="MITOCHONDRIAL ATP SYNTHASE COUPLING FACTOR B"/>
    <property type="match status" value="1"/>
</dbReference>
<dbReference type="GO" id="GO:0005737">
    <property type="term" value="C:cytoplasm"/>
    <property type="evidence" value="ECO:0007669"/>
    <property type="project" value="TreeGrafter"/>
</dbReference>
<gene>
    <name evidence="3" type="ORF">OBRU01_06159</name>
</gene>
<comment type="caution">
    <text evidence="3">The sequence shown here is derived from an EMBL/GenBank/DDBJ whole genome shotgun (WGS) entry which is preliminary data.</text>
</comment>
<dbReference type="SMART" id="SM00367">
    <property type="entry name" value="LRR_CC"/>
    <property type="match status" value="8"/>
</dbReference>
<dbReference type="STRING" id="104452.A0A0L7LLI5"/>
<dbReference type="InterPro" id="IPR006553">
    <property type="entry name" value="Leu-rich_rpt_Cys-con_subtyp"/>
</dbReference>
<dbReference type="PANTHER" id="PTHR13382:SF69">
    <property type="entry name" value="FI18408P1"/>
    <property type="match status" value="1"/>
</dbReference>
<keyword evidence="4" id="KW-1185">Reference proteome</keyword>
<feature type="domain" description="F-box/LRR-repeat protein 15-like leucin rich repeat" evidence="2">
    <location>
        <begin position="81"/>
        <end position="210"/>
    </location>
</feature>
<accession>A0A0L7LLI5</accession>